<keyword evidence="2" id="KW-1185">Reference proteome</keyword>
<dbReference type="PRINTS" id="PR00340">
    <property type="entry name" value="PIIGLNB"/>
</dbReference>
<comment type="caution">
    <text evidence="1">The sequence shown here is derived from an EMBL/GenBank/DDBJ whole genome shotgun (WGS) entry which is preliminary data.</text>
</comment>
<dbReference type="RefSeq" id="WP_307225221.1">
    <property type="nucleotide sequence ID" value="NZ_CP116940.1"/>
</dbReference>
<dbReference type="Pfam" id="PF00543">
    <property type="entry name" value="P-II"/>
    <property type="match status" value="1"/>
</dbReference>
<dbReference type="SMART" id="SM00938">
    <property type="entry name" value="P-II"/>
    <property type="match status" value="1"/>
</dbReference>
<proteinExistence type="predicted"/>
<name>A0ABT9YAN5_9FIRM</name>
<gene>
    <name evidence="1" type="ORF">J2S01_002640</name>
</gene>
<dbReference type="InterPro" id="IPR011322">
    <property type="entry name" value="N-reg_PII-like_a/b"/>
</dbReference>
<dbReference type="SUPFAM" id="SSF54913">
    <property type="entry name" value="GlnB-like"/>
    <property type="match status" value="1"/>
</dbReference>
<dbReference type="PROSITE" id="PS51343">
    <property type="entry name" value="PII_GLNB_DOM"/>
    <property type="match status" value="1"/>
</dbReference>
<dbReference type="InterPro" id="IPR002187">
    <property type="entry name" value="N-reg_PII"/>
</dbReference>
<protein>
    <submittedName>
        <fullName evidence="1">Nitrogen regulatory protein PII 2</fullName>
    </submittedName>
</protein>
<dbReference type="PANTHER" id="PTHR30115">
    <property type="entry name" value="NITROGEN REGULATORY PROTEIN P-II"/>
    <property type="match status" value="1"/>
</dbReference>
<reference evidence="1 2" key="1">
    <citation type="submission" date="2023-07" db="EMBL/GenBank/DDBJ databases">
        <title>Genomic Encyclopedia of Type Strains, Phase IV (KMG-IV): sequencing the most valuable type-strain genomes for metagenomic binning, comparative biology and taxonomic classification.</title>
        <authorList>
            <person name="Goeker M."/>
        </authorList>
    </citation>
    <scope>NUCLEOTIDE SEQUENCE [LARGE SCALE GENOMIC DNA]</scope>
    <source>
        <strain evidence="1 2">DSM 16980</strain>
    </source>
</reference>
<organism evidence="1 2">
    <name type="scientific">Pectinatus haikarae</name>
    <dbReference type="NCBI Taxonomy" id="349096"/>
    <lineage>
        <taxon>Bacteria</taxon>
        <taxon>Bacillati</taxon>
        <taxon>Bacillota</taxon>
        <taxon>Negativicutes</taxon>
        <taxon>Selenomonadales</taxon>
        <taxon>Selenomonadaceae</taxon>
        <taxon>Pectinatus</taxon>
    </lineage>
</organism>
<evidence type="ECO:0000313" key="1">
    <source>
        <dbReference type="EMBL" id="MDQ0204906.1"/>
    </source>
</evidence>
<accession>A0ABT9YAN5</accession>
<dbReference type="PANTHER" id="PTHR30115:SF11">
    <property type="entry name" value="NITROGEN REGULATORY PROTEIN P-II HOMOLOG"/>
    <property type="match status" value="1"/>
</dbReference>
<dbReference type="InterPro" id="IPR015867">
    <property type="entry name" value="N-reg_PII/ATP_PRibTrfase_C"/>
</dbReference>
<dbReference type="EMBL" id="JAUSUE010000023">
    <property type="protein sequence ID" value="MDQ0204906.1"/>
    <property type="molecule type" value="Genomic_DNA"/>
</dbReference>
<dbReference type="Gene3D" id="3.30.70.120">
    <property type="match status" value="1"/>
</dbReference>
<sequence length="134" mass="14640">MKEIIAAIRIEKIGPTKKALLEIGIPGFTAFKAVGRGKRVTDETLLAKRKMSIAKVDPADNKSELLMTEFINGARTFPCRVVIVLVSDADADKVVQAIIKVNRTNYGIGDGKIFIMPLEESIRIRTEETGVAAL</sequence>
<evidence type="ECO:0000313" key="2">
    <source>
        <dbReference type="Proteomes" id="UP001239167"/>
    </source>
</evidence>
<dbReference type="Proteomes" id="UP001239167">
    <property type="component" value="Unassembled WGS sequence"/>
</dbReference>